<dbReference type="InterPro" id="IPR007963">
    <property type="entry name" value="Peptidase_M61_catalytic"/>
</dbReference>
<accession>A0ABR8AE52</accession>
<dbReference type="Pfam" id="PF05299">
    <property type="entry name" value="Peptidase_M61"/>
    <property type="match status" value="1"/>
</dbReference>
<dbReference type="SMART" id="SM00228">
    <property type="entry name" value="PDZ"/>
    <property type="match status" value="1"/>
</dbReference>
<dbReference type="EMBL" id="JACJQH010000027">
    <property type="protein sequence ID" value="MBD2197321.1"/>
    <property type="molecule type" value="Genomic_DNA"/>
</dbReference>
<gene>
    <name evidence="2" type="ORF">H6G24_17745</name>
</gene>
<dbReference type="InterPro" id="IPR036034">
    <property type="entry name" value="PDZ_sf"/>
</dbReference>
<dbReference type="InterPro" id="IPR027268">
    <property type="entry name" value="Peptidase_M4/M1_CTD_sf"/>
</dbReference>
<organism evidence="2 3">
    <name type="scientific">Calothrix parietina FACHB-288</name>
    <dbReference type="NCBI Taxonomy" id="2692896"/>
    <lineage>
        <taxon>Bacteria</taxon>
        <taxon>Bacillati</taxon>
        <taxon>Cyanobacteriota</taxon>
        <taxon>Cyanophyceae</taxon>
        <taxon>Nostocales</taxon>
        <taxon>Calotrichaceae</taxon>
        <taxon>Calothrix</taxon>
    </lineage>
</organism>
<evidence type="ECO:0000259" key="1">
    <source>
        <dbReference type="PROSITE" id="PS50106"/>
    </source>
</evidence>
<dbReference type="PIRSF" id="PIRSF016493">
    <property type="entry name" value="Glycyl_aminpptds"/>
    <property type="match status" value="1"/>
</dbReference>
<dbReference type="Gene3D" id="2.60.40.3650">
    <property type="match status" value="1"/>
</dbReference>
<dbReference type="Proteomes" id="UP000658514">
    <property type="component" value="Unassembled WGS sequence"/>
</dbReference>
<dbReference type="Pfam" id="PF17899">
    <property type="entry name" value="Peptidase_M61_N"/>
    <property type="match status" value="1"/>
</dbReference>
<dbReference type="SUPFAM" id="SSF50156">
    <property type="entry name" value="PDZ domain-like"/>
    <property type="match status" value="1"/>
</dbReference>
<dbReference type="InterPro" id="IPR024191">
    <property type="entry name" value="Peptidase_M61"/>
</dbReference>
<dbReference type="PROSITE" id="PS50106">
    <property type="entry name" value="PDZ"/>
    <property type="match status" value="1"/>
</dbReference>
<name>A0ABR8AE52_9CYAN</name>
<proteinExistence type="predicted"/>
<dbReference type="Pfam" id="PF17820">
    <property type="entry name" value="PDZ_6"/>
    <property type="match status" value="1"/>
</dbReference>
<dbReference type="RefSeq" id="WP_190549864.1">
    <property type="nucleotide sequence ID" value="NZ_CAWPNO010000059.1"/>
</dbReference>
<evidence type="ECO:0000313" key="3">
    <source>
        <dbReference type="Proteomes" id="UP000658514"/>
    </source>
</evidence>
<dbReference type="InterPro" id="IPR040756">
    <property type="entry name" value="Peptidase_M61_N"/>
</dbReference>
<protein>
    <submittedName>
        <fullName evidence="2">M61 family metallopeptidase</fullName>
    </submittedName>
</protein>
<dbReference type="InterPro" id="IPR041489">
    <property type="entry name" value="PDZ_6"/>
</dbReference>
<comment type="caution">
    <text evidence="2">The sequence shown here is derived from an EMBL/GenBank/DDBJ whole genome shotgun (WGS) entry which is preliminary data.</text>
</comment>
<reference evidence="2 3" key="1">
    <citation type="journal article" date="2020" name="ISME J.">
        <title>Comparative genomics reveals insights into cyanobacterial evolution and habitat adaptation.</title>
        <authorList>
            <person name="Chen M.Y."/>
            <person name="Teng W.K."/>
            <person name="Zhao L."/>
            <person name="Hu C.X."/>
            <person name="Zhou Y.K."/>
            <person name="Han B.P."/>
            <person name="Song L.R."/>
            <person name="Shu W.S."/>
        </authorList>
    </citation>
    <scope>NUCLEOTIDE SEQUENCE [LARGE SCALE GENOMIC DNA]</scope>
    <source>
        <strain evidence="2 3">FACHB-288</strain>
    </source>
</reference>
<dbReference type="SUPFAM" id="SSF55486">
    <property type="entry name" value="Metalloproteases ('zincins'), catalytic domain"/>
    <property type="match status" value="1"/>
</dbReference>
<evidence type="ECO:0000313" key="2">
    <source>
        <dbReference type="EMBL" id="MBD2197321.1"/>
    </source>
</evidence>
<dbReference type="Gene3D" id="2.30.42.10">
    <property type="match status" value="1"/>
</dbReference>
<dbReference type="InterPro" id="IPR001478">
    <property type="entry name" value="PDZ"/>
</dbReference>
<sequence length="590" mass="67611">MTEVTAPPLNSRIQERIPTIHYQVAMPHPETHLFEVTLQLVDYPTAIVDLKFPVWTPGSYLVREYAKNIQDFTAFADGKPLHWWKKSKNHWQVEKGNVSQITISYRVFANDLSVRTNHLDISHGYFNGAALFFRLPGWEQQPIRVTIVPPHPQWQVTTALPADKQGENTFYAADFDTLVDSPFEIGSHNLYQFDVLGKPHELAIWGQGNIHPQSAIADIQKIIEVEAQMFGGLPYDRYVFLLHLFHQAYGGLEHKNSCSLIYQRFGFRSQDKYERFMQLVAHEFFHLWNVKRIRPQALEVFDYDQENYTPSLWFCEGTTSHYDLLIPLWAGIYDSKSYLNHLSKEISRFLTTPGRKVQPLAESSFDAWIKLYRPDANSANSQISYYLKGAMVSLLLDLLIRAKHRNQRSLNDVMRQMWQQFGKAEIGFTPEQLQAVIESVAGMNLSDFFQRYLHGTEELPFNEYLAPFGLQLLGDADEEPFLGIKVATENGRETIKFVETGSPAQKAGIDPGDELLAINGIKVTANNLSDRLKDFQPKDIIQVTVFHQDLLRSVHVTLAEPRATRYQVILVSNPDSVQQENLAGWLGTTH</sequence>
<feature type="domain" description="PDZ" evidence="1">
    <location>
        <begin position="469"/>
        <end position="534"/>
    </location>
</feature>
<keyword evidence="3" id="KW-1185">Reference proteome</keyword>
<dbReference type="Gene3D" id="1.10.390.10">
    <property type="entry name" value="Neutral Protease Domain 2"/>
    <property type="match status" value="1"/>
</dbReference>